<dbReference type="InterPro" id="IPR011645">
    <property type="entry name" value="HNOB_dom_associated"/>
</dbReference>
<keyword evidence="3" id="KW-0141">cGMP biosynthesis</keyword>
<evidence type="ECO:0000256" key="3">
    <source>
        <dbReference type="ARBA" id="ARBA00023293"/>
    </source>
</evidence>
<dbReference type="AlphaFoldDB" id="A0A448WHU3"/>
<keyword evidence="2" id="KW-0547">Nucleotide-binding</keyword>
<evidence type="ECO:0000256" key="1">
    <source>
        <dbReference type="ARBA" id="ARBA00012202"/>
    </source>
</evidence>
<dbReference type="EMBL" id="CAAALY010013657">
    <property type="protein sequence ID" value="VEL12065.1"/>
    <property type="molecule type" value="Genomic_DNA"/>
</dbReference>
<evidence type="ECO:0000256" key="2">
    <source>
        <dbReference type="ARBA" id="ARBA00022741"/>
    </source>
</evidence>
<comment type="caution">
    <text evidence="5">The sequence shown here is derived from an EMBL/GenBank/DDBJ whole genome shotgun (WGS) entry which is preliminary data.</text>
</comment>
<evidence type="ECO:0000313" key="6">
    <source>
        <dbReference type="Proteomes" id="UP000784294"/>
    </source>
</evidence>
<feature type="domain" description="Haem NO binding associated" evidence="4">
    <location>
        <begin position="41"/>
        <end position="92"/>
    </location>
</feature>
<sequence length="159" mass="18623">MLTLMPKKRLNECEFNDLMLNQDMKPTPDDAKPNAFFEVYLKTRLSHECKIQPVQIQKSKQMEESMRRLDKMRRMTDELLYQCIPKNVAKKLRRGTPAFETIKTESLMTNYLLVDHWKVVRIFAHCALSFIGGRFKSSQLALVPYPMANNLYIYSGLAK</sequence>
<accession>A0A448WHU3</accession>
<dbReference type="GO" id="GO:0000166">
    <property type="term" value="F:nucleotide binding"/>
    <property type="evidence" value="ECO:0007669"/>
    <property type="project" value="UniProtKB-KW"/>
</dbReference>
<dbReference type="Pfam" id="PF07701">
    <property type="entry name" value="HNOBA"/>
    <property type="match status" value="1"/>
</dbReference>
<dbReference type="EC" id="4.6.1.2" evidence="1"/>
<evidence type="ECO:0000259" key="4">
    <source>
        <dbReference type="Pfam" id="PF07701"/>
    </source>
</evidence>
<name>A0A448WHU3_9PLAT</name>
<keyword evidence="6" id="KW-1185">Reference proteome</keyword>
<dbReference type="GO" id="GO:0004383">
    <property type="term" value="F:guanylate cyclase activity"/>
    <property type="evidence" value="ECO:0007669"/>
    <property type="project" value="UniProtKB-EC"/>
</dbReference>
<protein>
    <recommendedName>
        <fullName evidence="1">guanylate cyclase</fullName>
        <ecNumber evidence="1">4.6.1.2</ecNumber>
    </recommendedName>
</protein>
<reference evidence="5" key="1">
    <citation type="submission" date="2018-11" db="EMBL/GenBank/DDBJ databases">
        <authorList>
            <consortium name="Pathogen Informatics"/>
        </authorList>
    </citation>
    <scope>NUCLEOTIDE SEQUENCE</scope>
</reference>
<evidence type="ECO:0000313" key="5">
    <source>
        <dbReference type="EMBL" id="VEL12065.1"/>
    </source>
</evidence>
<dbReference type="Proteomes" id="UP000784294">
    <property type="component" value="Unassembled WGS sequence"/>
</dbReference>
<dbReference type="Gene3D" id="6.10.250.780">
    <property type="match status" value="1"/>
</dbReference>
<organism evidence="5 6">
    <name type="scientific">Protopolystoma xenopodis</name>
    <dbReference type="NCBI Taxonomy" id="117903"/>
    <lineage>
        <taxon>Eukaryota</taxon>
        <taxon>Metazoa</taxon>
        <taxon>Spiralia</taxon>
        <taxon>Lophotrochozoa</taxon>
        <taxon>Platyhelminthes</taxon>
        <taxon>Monogenea</taxon>
        <taxon>Polyopisthocotylea</taxon>
        <taxon>Polystomatidea</taxon>
        <taxon>Polystomatidae</taxon>
        <taxon>Protopolystoma</taxon>
    </lineage>
</organism>
<gene>
    <name evidence="5" type="ORF">PXEA_LOCUS5505</name>
</gene>
<proteinExistence type="predicted"/>
<dbReference type="OrthoDB" id="6127067at2759"/>